<evidence type="ECO:0000256" key="2">
    <source>
        <dbReference type="ARBA" id="ARBA00009156"/>
    </source>
</evidence>
<dbReference type="OrthoDB" id="5422795at2759"/>
<evidence type="ECO:0000256" key="10">
    <source>
        <dbReference type="ARBA" id="ARBA00052101"/>
    </source>
</evidence>
<comment type="pathway">
    <text evidence="1">Polyol metabolism; glycerol degradation via glycerol kinase pathway; sn-glycerol 3-phosphate from glycerol: step 1/1.</text>
</comment>
<dbReference type="InterPro" id="IPR000577">
    <property type="entry name" value="Carb_kinase_FGGY"/>
</dbReference>
<comment type="catalytic activity">
    <reaction evidence="10">
        <text>glycerol + ATP = sn-glycerol 3-phosphate + ADP + H(+)</text>
        <dbReference type="Rhea" id="RHEA:21644"/>
        <dbReference type="ChEBI" id="CHEBI:15378"/>
        <dbReference type="ChEBI" id="CHEBI:17754"/>
        <dbReference type="ChEBI" id="CHEBI:30616"/>
        <dbReference type="ChEBI" id="CHEBI:57597"/>
        <dbReference type="ChEBI" id="CHEBI:456216"/>
        <dbReference type="EC" id="2.7.1.30"/>
    </reaction>
</comment>
<evidence type="ECO:0000256" key="3">
    <source>
        <dbReference type="ARBA" id="ARBA00012099"/>
    </source>
</evidence>
<reference evidence="15 16" key="1">
    <citation type="journal article" date="2008" name="Nature">
        <title>The Trichoplax genome and the nature of placozoans.</title>
        <authorList>
            <person name="Srivastava M."/>
            <person name="Begovic E."/>
            <person name="Chapman J."/>
            <person name="Putnam N.H."/>
            <person name="Hellsten U."/>
            <person name="Kawashima T."/>
            <person name="Kuo A."/>
            <person name="Mitros T."/>
            <person name="Salamov A."/>
            <person name="Carpenter M.L."/>
            <person name="Signorovitch A.Y."/>
            <person name="Moreno M.A."/>
            <person name="Kamm K."/>
            <person name="Grimwood J."/>
            <person name="Schmutz J."/>
            <person name="Shapiro H."/>
            <person name="Grigoriev I.V."/>
            <person name="Buss L.W."/>
            <person name="Schierwater B."/>
            <person name="Dellaporta S.L."/>
            <person name="Rokhsar D.S."/>
        </authorList>
    </citation>
    <scope>NUCLEOTIDE SEQUENCE [LARGE SCALE GENOMIC DNA]</scope>
    <source>
        <strain evidence="15 16">Grell-BS-1999</strain>
    </source>
</reference>
<dbReference type="Pfam" id="PF00370">
    <property type="entry name" value="FGGY_N"/>
    <property type="match status" value="1"/>
</dbReference>
<name>B3RIG4_TRIAD</name>
<evidence type="ECO:0000256" key="8">
    <source>
        <dbReference type="ARBA" id="ARBA00022840"/>
    </source>
</evidence>
<dbReference type="GO" id="GO:0046167">
    <property type="term" value="P:glycerol-3-phosphate biosynthetic process"/>
    <property type="evidence" value="ECO:0000318"/>
    <property type="project" value="GO_Central"/>
</dbReference>
<evidence type="ECO:0000256" key="12">
    <source>
        <dbReference type="RuleBase" id="RU003733"/>
    </source>
</evidence>
<dbReference type="RefSeq" id="XP_002108430.1">
    <property type="nucleotide sequence ID" value="XM_002108394.1"/>
</dbReference>
<dbReference type="GO" id="GO:0004370">
    <property type="term" value="F:glycerol kinase activity"/>
    <property type="evidence" value="ECO:0000318"/>
    <property type="project" value="GO_Central"/>
</dbReference>
<dbReference type="GeneID" id="6748833"/>
<dbReference type="InterPro" id="IPR042018">
    <property type="entry name" value="GK1-3_metazoan-type"/>
</dbReference>
<evidence type="ECO:0000256" key="9">
    <source>
        <dbReference type="ARBA" id="ARBA00043149"/>
    </source>
</evidence>
<dbReference type="GO" id="GO:0006641">
    <property type="term" value="P:triglyceride metabolic process"/>
    <property type="evidence" value="ECO:0000318"/>
    <property type="project" value="GO_Central"/>
</dbReference>
<dbReference type="CDD" id="cd07792">
    <property type="entry name" value="ASKHA_NBD_FGGY_GK1-3-like"/>
    <property type="match status" value="1"/>
</dbReference>
<dbReference type="FunFam" id="3.30.420.40:FF:000177">
    <property type="entry name" value="Glycerol kinase"/>
    <property type="match status" value="1"/>
</dbReference>
<dbReference type="PANTHER" id="PTHR10196:SF69">
    <property type="entry name" value="GLYCEROL KINASE"/>
    <property type="match status" value="1"/>
</dbReference>
<keyword evidence="5" id="KW-0547">Nucleotide-binding</keyword>
<dbReference type="PROSITE" id="PS00933">
    <property type="entry name" value="FGGY_KINASES_1"/>
    <property type="match status" value="1"/>
</dbReference>
<dbReference type="HOGENOM" id="CLU_009281_2_2_1"/>
<dbReference type="PANTHER" id="PTHR10196">
    <property type="entry name" value="SUGAR KINASE"/>
    <property type="match status" value="1"/>
</dbReference>
<keyword evidence="6 12" id="KW-0418">Kinase</keyword>
<comment type="similarity">
    <text evidence="2 12">Belongs to the FGGY kinase family.</text>
</comment>
<gene>
    <name evidence="15" type="ORF">TRIADDRAFT_20207</name>
</gene>
<dbReference type="PIRSF" id="PIRSF000538">
    <property type="entry name" value="GlpK"/>
    <property type="match status" value="1"/>
</dbReference>
<dbReference type="InterPro" id="IPR018484">
    <property type="entry name" value="FGGY_N"/>
</dbReference>
<evidence type="ECO:0000259" key="13">
    <source>
        <dbReference type="Pfam" id="PF00370"/>
    </source>
</evidence>
<dbReference type="OMA" id="FMLMNIG"/>
<feature type="domain" description="Carbohydrate kinase FGGY C-terminal" evidence="14">
    <location>
        <begin position="273"/>
        <end position="463"/>
    </location>
</feature>
<dbReference type="InterPro" id="IPR018483">
    <property type="entry name" value="Carb_kinase_FGGY_CS"/>
</dbReference>
<feature type="domain" description="Carbohydrate kinase FGGY N-terminal" evidence="13">
    <location>
        <begin position="9"/>
        <end position="263"/>
    </location>
</feature>
<dbReference type="GO" id="GO:0019563">
    <property type="term" value="P:glycerol catabolic process"/>
    <property type="evidence" value="ECO:0007669"/>
    <property type="project" value="UniProtKB-UniPathway"/>
</dbReference>
<dbReference type="FunCoup" id="B3RIG4">
    <property type="interactions" value="902"/>
</dbReference>
<dbReference type="GO" id="GO:0005524">
    <property type="term" value="F:ATP binding"/>
    <property type="evidence" value="ECO:0007669"/>
    <property type="project" value="UniProtKB-KW"/>
</dbReference>
<organism evidence="15 16">
    <name type="scientific">Trichoplax adhaerens</name>
    <name type="common">Trichoplax reptans</name>
    <dbReference type="NCBI Taxonomy" id="10228"/>
    <lineage>
        <taxon>Eukaryota</taxon>
        <taxon>Metazoa</taxon>
        <taxon>Placozoa</taxon>
        <taxon>Uniplacotomia</taxon>
        <taxon>Trichoplacea</taxon>
        <taxon>Trichoplacidae</taxon>
        <taxon>Trichoplax</taxon>
    </lineage>
</organism>
<dbReference type="eggNOG" id="KOG2517">
    <property type="taxonomic scope" value="Eukaryota"/>
</dbReference>
<dbReference type="Gene3D" id="3.30.420.40">
    <property type="match status" value="2"/>
</dbReference>
<dbReference type="PROSITE" id="PS00445">
    <property type="entry name" value="FGGY_KINASES_2"/>
    <property type="match status" value="1"/>
</dbReference>
<accession>B3RIG4</accession>
<dbReference type="GO" id="GO:0005739">
    <property type="term" value="C:mitochondrion"/>
    <property type="evidence" value="ECO:0000318"/>
    <property type="project" value="GO_Central"/>
</dbReference>
<keyword evidence="7" id="KW-0319">Glycerol metabolism</keyword>
<dbReference type="SUPFAM" id="SSF53067">
    <property type="entry name" value="Actin-like ATPase domain"/>
    <property type="match status" value="2"/>
</dbReference>
<evidence type="ECO:0000256" key="1">
    <source>
        <dbReference type="ARBA" id="ARBA00005190"/>
    </source>
</evidence>
<keyword evidence="8" id="KW-0067">ATP-binding</keyword>
<dbReference type="NCBIfam" id="TIGR01311">
    <property type="entry name" value="glycerol_kin"/>
    <property type="match status" value="1"/>
</dbReference>
<dbReference type="UniPathway" id="UPA00618">
    <property type="reaction ID" value="UER00672"/>
</dbReference>
<dbReference type="Proteomes" id="UP000009022">
    <property type="component" value="Unassembled WGS sequence"/>
</dbReference>
<keyword evidence="4 12" id="KW-0808">Transferase</keyword>
<dbReference type="InterPro" id="IPR018485">
    <property type="entry name" value="FGGY_C"/>
</dbReference>
<evidence type="ECO:0000259" key="14">
    <source>
        <dbReference type="Pfam" id="PF02782"/>
    </source>
</evidence>
<dbReference type="KEGG" id="tad:TRIADDRAFT_20207"/>
<dbReference type="EMBL" id="DS985241">
    <property type="protein sequence ID" value="EDV29228.1"/>
    <property type="molecule type" value="Genomic_DNA"/>
</dbReference>
<dbReference type="EC" id="2.7.1.30" evidence="3"/>
<dbReference type="InterPro" id="IPR005999">
    <property type="entry name" value="Glycerol_kin"/>
</dbReference>
<sequence length="515" mass="56372">MASSKGPLVGAIDQGTSSSRFMIFPANSQEVISITQMEIKQMFPREGWCEEDPVEILESVQKCISDAADKCNELNIDLSQIKAIGITNQRETTIVWDKFTGKPLYNAVVWLDTRTSTTVDKLVDKAPTKKADYLQKKCGLPISTYFSAVKLRWLIDNCEEVRKAIAEDRCMFGTVDCWLIWNLTGGPNGGRHYTDVSNASRTMLMNIATQEWDPELCEFLGVPQSVLPEIKSSAEIYGYMAEGPMKGIPVSGCLGDQQAALVGQCCLQKGLAKNTYGTGCFLLYNTGTELIFSEHGLLTTVAYKMGADQPTYYALEGSVAIAGAVIRWLRDNLGIIKDAADSEDLAREVVDSGDVYFVPAFSGLFAPYWRQDARGVIVGLTQYTNKCHLARAAIEAVCFQTRELLEAMNNDSGIPLKTLRVDGGMTANKLMLQIQSNLLGIPVVRAPMPETTALGAAAAAGAAKGVDVWNLEAMKEAPGEEYLPSIPIADSNLLYGRWKLAVQRSMNWVEKSTSD</sequence>
<dbReference type="InterPro" id="IPR043129">
    <property type="entry name" value="ATPase_NBD"/>
</dbReference>
<proteinExistence type="inferred from homology"/>
<evidence type="ECO:0000256" key="4">
    <source>
        <dbReference type="ARBA" id="ARBA00022679"/>
    </source>
</evidence>
<dbReference type="GO" id="GO:0006071">
    <property type="term" value="P:glycerol metabolic process"/>
    <property type="evidence" value="ECO:0000318"/>
    <property type="project" value="GO_Central"/>
</dbReference>
<protein>
    <recommendedName>
        <fullName evidence="11">Probable glycerol kinase</fullName>
        <ecNumber evidence="3">2.7.1.30</ecNumber>
    </recommendedName>
    <alternativeName>
        <fullName evidence="9">ATP:glycerol 3-phosphotransferase</fullName>
    </alternativeName>
</protein>
<keyword evidence="16" id="KW-1185">Reference proteome</keyword>
<dbReference type="CTD" id="6748833"/>
<dbReference type="FunFam" id="3.30.420.40:FF:000108">
    <property type="entry name" value="Glycerol kinase, glycosomal"/>
    <property type="match status" value="1"/>
</dbReference>
<dbReference type="AlphaFoldDB" id="B3RIG4"/>
<dbReference type="InParanoid" id="B3RIG4"/>
<evidence type="ECO:0000313" key="15">
    <source>
        <dbReference type="EMBL" id="EDV29228.1"/>
    </source>
</evidence>
<dbReference type="Pfam" id="PF02782">
    <property type="entry name" value="FGGY_C"/>
    <property type="match status" value="1"/>
</dbReference>
<evidence type="ECO:0000256" key="7">
    <source>
        <dbReference type="ARBA" id="ARBA00022798"/>
    </source>
</evidence>
<dbReference type="NCBIfam" id="NF000756">
    <property type="entry name" value="PRK00047.1"/>
    <property type="match status" value="1"/>
</dbReference>
<evidence type="ECO:0000313" key="16">
    <source>
        <dbReference type="Proteomes" id="UP000009022"/>
    </source>
</evidence>
<evidence type="ECO:0000256" key="6">
    <source>
        <dbReference type="ARBA" id="ARBA00022777"/>
    </source>
</evidence>
<dbReference type="STRING" id="10228.B3RIG4"/>
<dbReference type="PhylomeDB" id="B3RIG4"/>
<evidence type="ECO:0000256" key="11">
    <source>
        <dbReference type="ARBA" id="ARBA00071571"/>
    </source>
</evidence>
<evidence type="ECO:0000256" key="5">
    <source>
        <dbReference type="ARBA" id="ARBA00022741"/>
    </source>
</evidence>